<dbReference type="EMBL" id="CP012600">
    <property type="protein sequence ID" value="ALC80434.1"/>
    <property type="molecule type" value="Genomic_DNA"/>
</dbReference>
<dbReference type="OrthoDB" id="2989278at2"/>
<evidence type="ECO:0000313" key="3">
    <source>
        <dbReference type="Proteomes" id="UP000067625"/>
    </source>
</evidence>
<evidence type="ECO:0000313" key="2">
    <source>
        <dbReference type="EMBL" id="ALC80434.1"/>
    </source>
</evidence>
<sequence>MMNKMNLEQFTLLQTLLEQCENSGDEFDNIIWKPVNVDSATIQEFDQHVKVVEESKDWPTNLNWKKGRVLEDLAVFLFERFSGVVEVKKNKRGDNETDIETKLSDKALPTFIKECIGLKIICECKNYKSKSIDVGMVTKLAEIIPDRGSRFGIFISINGMGGYGWRYGEGKRKKIMYSEKIPIISFTLNELKPLREGKNLYTFIQEKYNLLVDDVDDESAELPNESQVEYSKRLHEIIEHFYKCELIDHTQFKIIKENAIKRYGSLHND</sequence>
<dbReference type="PATRIC" id="fig|1441095.3.peg.350"/>
<dbReference type="GO" id="GO:0009307">
    <property type="term" value="P:DNA restriction-modification system"/>
    <property type="evidence" value="ECO:0007669"/>
    <property type="project" value="InterPro"/>
</dbReference>
<dbReference type="Pfam" id="PF04471">
    <property type="entry name" value="Mrr_cat"/>
    <property type="match status" value="1"/>
</dbReference>
<keyword evidence="3" id="KW-1185">Reference proteome</keyword>
<dbReference type="STRING" id="1441095.AM592_01665"/>
<proteinExistence type="predicted"/>
<reference evidence="2 3" key="2">
    <citation type="journal article" date="2016" name="Int. J. Syst. Evol. Microbiol.">
        <title>Bacillus gobiensis sp. nov., isolated from a soil sample.</title>
        <authorList>
            <person name="Liu B."/>
            <person name="Liu G.H."/>
            <person name="Cetin S."/>
            <person name="Schumann P."/>
            <person name="Pan Z.Z."/>
            <person name="Chen Q.Q."/>
        </authorList>
    </citation>
    <scope>NUCLEOTIDE SEQUENCE [LARGE SCALE GENOMIC DNA]</scope>
    <source>
        <strain evidence="2 3">FJAT-4402</strain>
    </source>
</reference>
<dbReference type="GO" id="GO:0004519">
    <property type="term" value="F:endonuclease activity"/>
    <property type="evidence" value="ECO:0007669"/>
    <property type="project" value="InterPro"/>
</dbReference>
<evidence type="ECO:0000259" key="1">
    <source>
        <dbReference type="Pfam" id="PF04471"/>
    </source>
</evidence>
<organism evidence="2 3">
    <name type="scientific">Bacillus gobiensis</name>
    <dbReference type="NCBI Taxonomy" id="1441095"/>
    <lineage>
        <taxon>Bacteria</taxon>
        <taxon>Bacillati</taxon>
        <taxon>Bacillota</taxon>
        <taxon>Bacilli</taxon>
        <taxon>Bacillales</taxon>
        <taxon>Bacillaceae</taxon>
        <taxon>Bacillus</taxon>
    </lineage>
</organism>
<feature type="domain" description="Restriction endonuclease type IV Mrr" evidence="1">
    <location>
        <begin position="69"/>
        <end position="168"/>
    </location>
</feature>
<protein>
    <recommendedName>
        <fullName evidence="1">Restriction endonuclease type IV Mrr domain-containing protein</fullName>
    </recommendedName>
</protein>
<dbReference type="Proteomes" id="UP000067625">
    <property type="component" value="Chromosome"/>
</dbReference>
<dbReference type="InterPro" id="IPR007560">
    <property type="entry name" value="Restrct_endonuc_IV_Mrr"/>
</dbReference>
<reference evidence="3" key="1">
    <citation type="submission" date="2015-08" db="EMBL/GenBank/DDBJ databases">
        <title>Genome sequencing project for genomic taxonomy and phylogenomics of Bacillus-like bacteria.</title>
        <authorList>
            <person name="Liu B."/>
            <person name="Wang J."/>
            <person name="Zhu Y."/>
            <person name="Liu G."/>
            <person name="Chen Q."/>
            <person name="Chen Z."/>
            <person name="Lan J."/>
            <person name="Che J."/>
            <person name="Ge C."/>
            <person name="Shi H."/>
            <person name="Pan Z."/>
            <person name="Liu X."/>
        </authorList>
    </citation>
    <scope>NUCLEOTIDE SEQUENCE [LARGE SCALE GENOMIC DNA]</scope>
    <source>
        <strain evidence="3">FJAT-4402</strain>
    </source>
</reference>
<name>A0A0M4FNY4_9BACI</name>
<accession>A0A0M4FNY4</accession>
<dbReference type="GO" id="GO:0003677">
    <property type="term" value="F:DNA binding"/>
    <property type="evidence" value="ECO:0007669"/>
    <property type="project" value="InterPro"/>
</dbReference>
<dbReference type="AlphaFoldDB" id="A0A0M4FNY4"/>
<gene>
    <name evidence="2" type="ORF">AM592_01665</name>
</gene>